<dbReference type="OrthoDB" id="3378680at2"/>
<evidence type="ECO:0000259" key="2">
    <source>
        <dbReference type="Pfam" id="PF03703"/>
    </source>
</evidence>
<dbReference type="Proteomes" id="UP000186513">
    <property type="component" value="Unassembled WGS sequence"/>
</dbReference>
<dbReference type="Pfam" id="PF03703">
    <property type="entry name" value="bPH_2"/>
    <property type="match status" value="1"/>
</dbReference>
<keyword evidence="1" id="KW-0472">Membrane</keyword>
<sequence length="142" mass="15703">MANYIDSVLIGGERVIHRANLSMWNELPLLLLGVVLLPLFGAGLLVFLAIYIKVKSTELAITNKRVIAKFGFISRSTVELNINKIESLQVHQTLLGRLFNFGSLVIAGAGEPQAPIPGIARPLEFRRYFMEAQEQATQLAAR</sequence>
<keyword evidence="1" id="KW-1133">Transmembrane helix</keyword>
<reference evidence="3 4" key="1">
    <citation type="submission" date="2016-11" db="EMBL/GenBank/DDBJ databases">
        <authorList>
            <person name="Jaros S."/>
            <person name="Januszkiewicz K."/>
            <person name="Wedrychowicz H."/>
        </authorList>
    </citation>
    <scope>NUCLEOTIDE SEQUENCE [LARGE SCALE GENOMIC DNA]</scope>
    <source>
        <strain evidence="3 4">DSM 18899</strain>
    </source>
</reference>
<dbReference type="PANTHER" id="PTHR37938">
    <property type="entry name" value="BLL0215 PROTEIN"/>
    <property type="match status" value="1"/>
</dbReference>
<dbReference type="RefSeq" id="WP_072427468.1">
    <property type="nucleotide sequence ID" value="NZ_FPKR01000003.1"/>
</dbReference>
<dbReference type="EMBL" id="FPKR01000003">
    <property type="protein sequence ID" value="SFZ73653.1"/>
    <property type="molecule type" value="Genomic_DNA"/>
</dbReference>
<keyword evidence="4" id="KW-1185">Reference proteome</keyword>
<accession>A0A1K2HAK1</accession>
<proteinExistence type="predicted"/>
<gene>
    <name evidence="3" type="ORF">SAMN02745887_00933</name>
</gene>
<feature type="transmembrane region" description="Helical" evidence="1">
    <location>
        <begin position="29"/>
        <end position="52"/>
    </location>
</feature>
<keyword evidence="1" id="KW-0812">Transmembrane</keyword>
<evidence type="ECO:0000313" key="3">
    <source>
        <dbReference type="EMBL" id="SFZ73653.1"/>
    </source>
</evidence>
<evidence type="ECO:0000313" key="4">
    <source>
        <dbReference type="Proteomes" id="UP000186513"/>
    </source>
</evidence>
<dbReference type="STRING" id="1121279.SAMN02745887_00933"/>
<feature type="domain" description="YdbS-like PH" evidence="2">
    <location>
        <begin position="55"/>
        <end position="128"/>
    </location>
</feature>
<dbReference type="InterPro" id="IPR005182">
    <property type="entry name" value="YdbS-like_PH"/>
</dbReference>
<evidence type="ECO:0000256" key="1">
    <source>
        <dbReference type="SAM" id="Phobius"/>
    </source>
</evidence>
<dbReference type="AlphaFoldDB" id="A0A1K2HAK1"/>
<organism evidence="3 4">
    <name type="scientific">Chitinimonas taiwanensis DSM 18899</name>
    <dbReference type="NCBI Taxonomy" id="1121279"/>
    <lineage>
        <taxon>Bacteria</taxon>
        <taxon>Pseudomonadati</taxon>
        <taxon>Pseudomonadota</taxon>
        <taxon>Betaproteobacteria</taxon>
        <taxon>Neisseriales</taxon>
        <taxon>Chitinibacteraceae</taxon>
        <taxon>Chitinimonas</taxon>
    </lineage>
</organism>
<dbReference type="PANTHER" id="PTHR37938:SF1">
    <property type="entry name" value="BLL0215 PROTEIN"/>
    <property type="match status" value="1"/>
</dbReference>
<protein>
    <submittedName>
        <fullName evidence="3">PH domain-containing protein</fullName>
    </submittedName>
</protein>
<name>A0A1K2HAK1_9NEIS</name>